<evidence type="ECO:0000256" key="1">
    <source>
        <dbReference type="ARBA" id="ARBA00010066"/>
    </source>
</evidence>
<evidence type="ECO:0000256" key="4">
    <source>
        <dbReference type="ARBA" id="ARBA00023065"/>
    </source>
</evidence>
<keyword evidence="2" id="KW-0813">Transport</keyword>
<reference evidence="6" key="1">
    <citation type="journal article" date="2014" name="Nucleic Acids Res.">
        <title>The evolutionary dynamics of variant antigen genes in Babesia reveal a history of genomic innovation underlying host-parasite interaction.</title>
        <authorList>
            <person name="Jackson A.P."/>
            <person name="Otto T.D."/>
            <person name="Darby A."/>
            <person name="Ramaprasad A."/>
            <person name="Xia D."/>
            <person name="Echaide I.E."/>
            <person name="Farber M."/>
            <person name="Gahlot S."/>
            <person name="Gamble J."/>
            <person name="Gupta D."/>
            <person name="Gupta Y."/>
            <person name="Jackson L."/>
            <person name="Malandrin L."/>
            <person name="Malas T.B."/>
            <person name="Moussa E."/>
            <person name="Nair M."/>
            <person name="Reid A.J."/>
            <person name="Sanders M."/>
            <person name="Sharma J."/>
            <person name="Tracey A."/>
            <person name="Quail M.A."/>
            <person name="Weir W."/>
            <person name="Wastling J.M."/>
            <person name="Hall N."/>
            <person name="Willadsen P."/>
            <person name="Lingelbach K."/>
            <person name="Shiels B."/>
            <person name="Tait A."/>
            <person name="Berriman M."/>
            <person name="Allred D.R."/>
            <person name="Pain A."/>
        </authorList>
    </citation>
    <scope>NUCLEOTIDE SEQUENCE</scope>
    <source>
        <strain evidence="6">1802A</strain>
    </source>
</reference>
<keyword evidence="3" id="KW-0375">Hydrogen ion transport</keyword>
<name>A0AAD9G6Y9_BABDI</name>
<accession>A0AAD9G6Y9</accession>
<organism evidence="6 7">
    <name type="scientific">Babesia divergens</name>
    <dbReference type="NCBI Taxonomy" id="32595"/>
    <lineage>
        <taxon>Eukaryota</taxon>
        <taxon>Sar</taxon>
        <taxon>Alveolata</taxon>
        <taxon>Apicomplexa</taxon>
        <taxon>Aconoidasida</taxon>
        <taxon>Piroplasmida</taxon>
        <taxon>Babesiidae</taxon>
        <taxon>Babesia</taxon>
    </lineage>
</organism>
<dbReference type="EMBL" id="JAHBMH010000073">
    <property type="protein sequence ID" value="KAK1932955.1"/>
    <property type="molecule type" value="Genomic_DNA"/>
</dbReference>
<evidence type="ECO:0000256" key="5">
    <source>
        <dbReference type="SAM" id="Coils"/>
    </source>
</evidence>
<evidence type="ECO:0000256" key="3">
    <source>
        <dbReference type="ARBA" id="ARBA00022781"/>
    </source>
</evidence>
<dbReference type="AlphaFoldDB" id="A0AAD9G6Y9"/>
<comment type="caution">
    <text evidence="6">The sequence shown here is derived from an EMBL/GenBank/DDBJ whole genome shotgun (WGS) entry which is preliminary data.</text>
</comment>
<protein>
    <submittedName>
        <fullName evidence="6">Acuolar ATP synthase subunit family protein</fullName>
    </submittedName>
</protein>
<dbReference type="Proteomes" id="UP001195914">
    <property type="component" value="Unassembled WGS sequence"/>
</dbReference>
<evidence type="ECO:0000313" key="7">
    <source>
        <dbReference type="Proteomes" id="UP001195914"/>
    </source>
</evidence>
<dbReference type="GO" id="GO:0016887">
    <property type="term" value="F:ATP hydrolysis activity"/>
    <property type="evidence" value="ECO:0007669"/>
    <property type="project" value="TreeGrafter"/>
</dbReference>
<keyword evidence="4" id="KW-0406">Ion transport</keyword>
<gene>
    <name evidence="6" type="ORF">X943_001572</name>
</gene>
<feature type="coiled-coil region" evidence="5">
    <location>
        <begin position="7"/>
        <end position="46"/>
    </location>
</feature>
<dbReference type="PANTHER" id="PTHR12713:SF11">
    <property type="entry name" value="V-TYPE PROTON ATPASE SUBUNIT G"/>
    <property type="match status" value="1"/>
</dbReference>
<reference evidence="6" key="2">
    <citation type="submission" date="2021-05" db="EMBL/GenBank/DDBJ databases">
        <authorList>
            <person name="Pain A."/>
        </authorList>
    </citation>
    <scope>NUCLEOTIDE SEQUENCE</scope>
    <source>
        <strain evidence="6">1802A</strain>
    </source>
</reference>
<keyword evidence="7" id="KW-1185">Reference proteome</keyword>
<evidence type="ECO:0000313" key="6">
    <source>
        <dbReference type="EMBL" id="KAK1932955.1"/>
    </source>
</evidence>
<sequence length="126" mass="14480">MSAAKGSNALIQQLLKAEEEAEAIVKRAKENRVKLLNEAISAAEKDLKLFSESEEKRLMEEYMKESERDDPHLDELENKTKNHIKEIDEKVKLHKDKLVNQLVAATIDIDVSIPDTFKYHIRSHAN</sequence>
<proteinExistence type="inferred from homology"/>
<dbReference type="PANTHER" id="PTHR12713">
    <property type="entry name" value="VACUOLAR ATP SYNTHASE SUBUNIT G"/>
    <property type="match status" value="1"/>
</dbReference>
<comment type="similarity">
    <text evidence="1">Belongs to the V-ATPase G subunit family.</text>
</comment>
<dbReference type="GO" id="GO:0000221">
    <property type="term" value="C:vacuolar proton-transporting V-type ATPase, V1 domain"/>
    <property type="evidence" value="ECO:0007669"/>
    <property type="project" value="TreeGrafter"/>
</dbReference>
<dbReference type="Pfam" id="PF03179">
    <property type="entry name" value="V-ATPase_G"/>
    <property type="match status" value="1"/>
</dbReference>
<evidence type="ECO:0000256" key="2">
    <source>
        <dbReference type="ARBA" id="ARBA00022448"/>
    </source>
</evidence>
<keyword evidence="5" id="KW-0175">Coiled coil</keyword>
<dbReference type="GO" id="GO:0046961">
    <property type="term" value="F:proton-transporting ATPase activity, rotational mechanism"/>
    <property type="evidence" value="ECO:0007669"/>
    <property type="project" value="InterPro"/>
</dbReference>
<dbReference type="InterPro" id="IPR005124">
    <property type="entry name" value="V-ATPase_G"/>
</dbReference>
<dbReference type="Gene3D" id="1.20.5.2950">
    <property type="match status" value="1"/>
</dbReference>